<evidence type="ECO:0000259" key="4">
    <source>
        <dbReference type="Pfam" id="PF00155"/>
    </source>
</evidence>
<keyword evidence="3" id="KW-0808">Transferase</keyword>
<evidence type="ECO:0000313" key="5">
    <source>
        <dbReference type="EMBL" id="PHZ85657.1"/>
    </source>
</evidence>
<name>A0A2G4YTN6_9PROT</name>
<dbReference type="CDD" id="cd00609">
    <property type="entry name" value="AAT_like"/>
    <property type="match status" value="1"/>
</dbReference>
<dbReference type="InterPro" id="IPR004839">
    <property type="entry name" value="Aminotransferase_I/II_large"/>
</dbReference>
<comment type="cofactor">
    <cofactor evidence="1 3">
        <name>pyridoxal 5'-phosphate</name>
        <dbReference type="ChEBI" id="CHEBI:597326"/>
    </cofactor>
</comment>
<dbReference type="InterPro" id="IPR015424">
    <property type="entry name" value="PyrdxlP-dep_Trfase"/>
</dbReference>
<evidence type="ECO:0000313" key="6">
    <source>
        <dbReference type="Proteomes" id="UP000229730"/>
    </source>
</evidence>
<gene>
    <name evidence="5" type="ORF">CRD36_02925</name>
</gene>
<dbReference type="PANTHER" id="PTHR42885">
    <property type="entry name" value="HISTIDINOL-PHOSPHATE AMINOTRANSFERASE-RELATED"/>
    <property type="match status" value="1"/>
</dbReference>
<sequence length="340" mass="38192">MTPRFHGGDLHRIKQTYPDAHTPWVDLSTGINPWGYPWMEKLSSERLYQAGNRLPGDNDYERCRQAYARYLNCTAEKLVFGPGSQALLEKLPALFPHSDVYVLGPTYQEHGHSWDRMGHTVHFLPYTAESLSMIPAGKIIQITTPNNPDGATIEPAQLYAFALSYTAKNGILVIDEAFMDLTPENSLINYDLPDGVFVLRSLGKFFGLAGLRLGVLHASPGFCQRMISLSALWNISTLTLEIATTAVADTAWITTTHKTLARQMDRLCDLLKGSGYRLVGRTDLYCFITGDNIPELFYHLAQAGIYTRRFHDRPDHLRFGLAPTETAFDRLNTLLQDPLL</sequence>
<keyword evidence="2" id="KW-0663">Pyridoxal phosphate</keyword>
<protein>
    <recommendedName>
        <fullName evidence="3">Aminotransferase</fullName>
        <ecNumber evidence="3">2.6.1.-</ecNumber>
    </recommendedName>
</protein>
<dbReference type="Gene3D" id="3.90.1150.10">
    <property type="entry name" value="Aspartate Aminotransferase, domain 1"/>
    <property type="match status" value="1"/>
</dbReference>
<keyword evidence="3" id="KW-0032">Aminotransferase</keyword>
<dbReference type="GO" id="GO:0030170">
    <property type="term" value="F:pyridoxal phosphate binding"/>
    <property type="evidence" value="ECO:0007669"/>
    <property type="project" value="InterPro"/>
</dbReference>
<dbReference type="OrthoDB" id="9799304at2"/>
<proteinExistence type="inferred from homology"/>
<dbReference type="GO" id="GO:0008483">
    <property type="term" value="F:transaminase activity"/>
    <property type="evidence" value="ECO:0007669"/>
    <property type="project" value="UniProtKB-KW"/>
</dbReference>
<evidence type="ECO:0000256" key="1">
    <source>
        <dbReference type="ARBA" id="ARBA00001933"/>
    </source>
</evidence>
<dbReference type="InterPro" id="IPR004838">
    <property type="entry name" value="NHTrfase_class1_PyrdxlP-BS"/>
</dbReference>
<accession>A0A2G4YTN6</accession>
<comment type="caution">
    <text evidence="5">The sequence shown here is derived from an EMBL/GenBank/DDBJ whole genome shotgun (WGS) entry which is preliminary data.</text>
</comment>
<dbReference type="PANTHER" id="PTHR42885:SF1">
    <property type="entry name" value="THREONINE-PHOSPHATE DECARBOXYLASE"/>
    <property type="match status" value="1"/>
</dbReference>
<dbReference type="Pfam" id="PF00155">
    <property type="entry name" value="Aminotran_1_2"/>
    <property type="match status" value="1"/>
</dbReference>
<evidence type="ECO:0000256" key="2">
    <source>
        <dbReference type="ARBA" id="ARBA00022898"/>
    </source>
</evidence>
<keyword evidence="6" id="KW-1185">Reference proteome</keyword>
<dbReference type="InterPro" id="IPR015422">
    <property type="entry name" value="PyrdxlP-dep_Trfase_small"/>
</dbReference>
<dbReference type="AlphaFoldDB" id="A0A2G4YTN6"/>
<dbReference type="Proteomes" id="UP000229730">
    <property type="component" value="Unassembled WGS sequence"/>
</dbReference>
<organism evidence="5 6">
    <name type="scientific">Paremcibacter congregatus</name>
    <dbReference type="NCBI Taxonomy" id="2043170"/>
    <lineage>
        <taxon>Bacteria</taxon>
        <taxon>Pseudomonadati</taxon>
        <taxon>Pseudomonadota</taxon>
        <taxon>Alphaproteobacteria</taxon>
        <taxon>Emcibacterales</taxon>
        <taxon>Emcibacteraceae</taxon>
        <taxon>Paremcibacter</taxon>
    </lineage>
</organism>
<dbReference type="EMBL" id="PDEM01000009">
    <property type="protein sequence ID" value="PHZ85657.1"/>
    <property type="molecule type" value="Genomic_DNA"/>
</dbReference>
<comment type="similarity">
    <text evidence="3">Belongs to the class-I pyridoxal-phosphate-dependent aminotransferase family.</text>
</comment>
<dbReference type="RefSeq" id="WP_099471241.1">
    <property type="nucleotide sequence ID" value="NZ_CP041025.1"/>
</dbReference>
<reference evidence="5 6" key="1">
    <citation type="submission" date="2017-10" db="EMBL/GenBank/DDBJ databases">
        <title>Frigbacter circumglobatus gen. nov. sp. nov., isolated from sediment cultured in situ.</title>
        <authorList>
            <person name="Zhao Z."/>
        </authorList>
    </citation>
    <scope>NUCLEOTIDE SEQUENCE [LARGE SCALE GENOMIC DNA]</scope>
    <source>
        <strain evidence="5 6">ZYL</strain>
    </source>
</reference>
<evidence type="ECO:0000256" key="3">
    <source>
        <dbReference type="RuleBase" id="RU000481"/>
    </source>
</evidence>
<dbReference type="InParanoid" id="A0A2G4YTN6"/>
<feature type="domain" description="Aminotransferase class I/classII large" evidence="4">
    <location>
        <begin position="38"/>
        <end position="326"/>
    </location>
</feature>
<dbReference type="SUPFAM" id="SSF53383">
    <property type="entry name" value="PLP-dependent transferases"/>
    <property type="match status" value="1"/>
</dbReference>
<dbReference type="Gene3D" id="3.40.640.10">
    <property type="entry name" value="Type I PLP-dependent aspartate aminotransferase-like (Major domain)"/>
    <property type="match status" value="1"/>
</dbReference>
<dbReference type="PROSITE" id="PS00105">
    <property type="entry name" value="AA_TRANSFER_CLASS_1"/>
    <property type="match status" value="1"/>
</dbReference>
<dbReference type="EC" id="2.6.1.-" evidence="3"/>
<dbReference type="InterPro" id="IPR015421">
    <property type="entry name" value="PyrdxlP-dep_Trfase_major"/>
</dbReference>